<proteinExistence type="predicted"/>
<dbReference type="Proteomes" id="UP000053144">
    <property type="component" value="Chromosome 8"/>
</dbReference>
<sequence length="83" mass="9296">MSPLLQPLITLNNPQSPERHTFSSCSHNRAATIFTRLREEVNRVSDTSSIGAILQNVEKLQESKKKTSVIISCDFLKSKIVVL</sequence>
<evidence type="ECO:0000313" key="2">
    <source>
        <dbReference type="EMBL" id="KOM50033.1"/>
    </source>
</evidence>
<feature type="compositionally biased region" description="Polar residues" evidence="1">
    <location>
        <begin position="9"/>
        <end position="23"/>
    </location>
</feature>
<gene>
    <name evidence="2" type="ORF">LR48_Vigan08g086000</name>
</gene>
<organism evidence="2 3">
    <name type="scientific">Phaseolus angularis</name>
    <name type="common">Azuki bean</name>
    <name type="synonym">Vigna angularis</name>
    <dbReference type="NCBI Taxonomy" id="3914"/>
    <lineage>
        <taxon>Eukaryota</taxon>
        <taxon>Viridiplantae</taxon>
        <taxon>Streptophyta</taxon>
        <taxon>Embryophyta</taxon>
        <taxon>Tracheophyta</taxon>
        <taxon>Spermatophyta</taxon>
        <taxon>Magnoliopsida</taxon>
        <taxon>eudicotyledons</taxon>
        <taxon>Gunneridae</taxon>
        <taxon>Pentapetalae</taxon>
        <taxon>rosids</taxon>
        <taxon>fabids</taxon>
        <taxon>Fabales</taxon>
        <taxon>Fabaceae</taxon>
        <taxon>Papilionoideae</taxon>
        <taxon>50 kb inversion clade</taxon>
        <taxon>NPAAA clade</taxon>
        <taxon>indigoferoid/millettioid clade</taxon>
        <taxon>Phaseoleae</taxon>
        <taxon>Vigna</taxon>
    </lineage>
</organism>
<evidence type="ECO:0000256" key="1">
    <source>
        <dbReference type="SAM" id="MobiDB-lite"/>
    </source>
</evidence>
<dbReference type="Gramene" id="KOM50033">
    <property type="protein sequence ID" value="KOM50033"/>
    <property type="gene ID" value="LR48_Vigan08g086000"/>
</dbReference>
<name>A0A0L9V511_PHAAN</name>
<accession>A0A0L9V511</accession>
<protein>
    <submittedName>
        <fullName evidence="2">Uncharacterized protein</fullName>
    </submittedName>
</protein>
<dbReference type="AlphaFoldDB" id="A0A0L9V511"/>
<dbReference type="EMBL" id="CM003378">
    <property type="protein sequence ID" value="KOM50033.1"/>
    <property type="molecule type" value="Genomic_DNA"/>
</dbReference>
<feature type="region of interest" description="Disordered" evidence="1">
    <location>
        <begin position="1"/>
        <end position="23"/>
    </location>
</feature>
<reference evidence="3" key="1">
    <citation type="journal article" date="2015" name="Proc. Natl. Acad. Sci. U.S.A.">
        <title>Genome sequencing of adzuki bean (Vigna angularis) provides insight into high starch and low fat accumulation and domestication.</title>
        <authorList>
            <person name="Yang K."/>
            <person name="Tian Z."/>
            <person name="Chen C."/>
            <person name="Luo L."/>
            <person name="Zhao B."/>
            <person name="Wang Z."/>
            <person name="Yu L."/>
            <person name="Li Y."/>
            <person name="Sun Y."/>
            <person name="Li W."/>
            <person name="Chen Y."/>
            <person name="Li Y."/>
            <person name="Zhang Y."/>
            <person name="Ai D."/>
            <person name="Zhao J."/>
            <person name="Shang C."/>
            <person name="Ma Y."/>
            <person name="Wu B."/>
            <person name="Wang M."/>
            <person name="Gao L."/>
            <person name="Sun D."/>
            <person name="Zhang P."/>
            <person name="Guo F."/>
            <person name="Wang W."/>
            <person name="Li Y."/>
            <person name="Wang J."/>
            <person name="Varshney R.K."/>
            <person name="Wang J."/>
            <person name="Ling H.Q."/>
            <person name="Wan P."/>
        </authorList>
    </citation>
    <scope>NUCLEOTIDE SEQUENCE</scope>
    <source>
        <strain evidence="3">cv. Jingnong 6</strain>
    </source>
</reference>
<evidence type="ECO:0000313" key="3">
    <source>
        <dbReference type="Proteomes" id="UP000053144"/>
    </source>
</evidence>